<dbReference type="InterPro" id="IPR025723">
    <property type="entry name" value="ArsA/GET3_ATPase-like"/>
</dbReference>
<comment type="caution">
    <text evidence="2">The sequence shown here is derived from an EMBL/GenBank/DDBJ whole genome shotgun (WGS) entry which is preliminary data.</text>
</comment>
<keyword evidence="3" id="KW-1185">Reference proteome</keyword>
<dbReference type="Pfam" id="PF02374">
    <property type="entry name" value="ArsA_ATPase"/>
    <property type="match status" value="1"/>
</dbReference>
<dbReference type="SUPFAM" id="SSF52540">
    <property type="entry name" value="P-loop containing nucleoside triphosphate hydrolases"/>
    <property type="match status" value="1"/>
</dbReference>
<dbReference type="InterPro" id="IPR016300">
    <property type="entry name" value="ATPase_ArsA/GET3"/>
</dbReference>
<evidence type="ECO:0000313" key="2">
    <source>
        <dbReference type="EMBL" id="GIH63955.1"/>
    </source>
</evidence>
<protein>
    <recommendedName>
        <fullName evidence="1">ArsA/GET3 Anion-transporting ATPase-like domain-containing protein</fullName>
    </recommendedName>
</protein>
<sequence>MTRTAPALDIDAILDDPDTRIIVCCGSGGVGKTTTAAALGLRAAERGRSVVVLTVDPARRLAQAMGLTELDNTPRRVHGVDGAGEAGGELHAMMLDMKRTFDEIIEAHADPERAQQILTNPFYQSLSSSFSGTQEYMAMEKLGQLRRSNEWDLIVVDTPPSRSALDFLDAPERLGRFLDGRLIRILTAPAKAGGRSAFKLLNAGFGMVAGILTKVIGAQVLRDIQMFVTALDAVFGGFRQRAEQTYRLLQAPGTAFVVVAAPERDAMREASYFVERLADERMPLAGLVVNRVHRPLAPSLSAARSSAAAEDLDARGEHELTAAVLRLHAGRMQLASREQRQQEHFTSAHPTVPIAQVPAMPEDVHDLAGLRQIGQLLAS</sequence>
<organism evidence="2 3">
    <name type="scientific">Microbispora siamensis</name>
    <dbReference type="NCBI Taxonomy" id="564413"/>
    <lineage>
        <taxon>Bacteria</taxon>
        <taxon>Bacillati</taxon>
        <taxon>Actinomycetota</taxon>
        <taxon>Actinomycetes</taxon>
        <taxon>Streptosporangiales</taxon>
        <taxon>Streptosporangiaceae</taxon>
        <taxon>Microbispora</taxon>
    </lineage>
</organism>
<accession>A0ABQ4GRH5</accession>
<dbReference type="InterPro" id="IPR027417">
    <property type="entry name" value="P-loop_NTPase"/>
</dbReference>
<dbReference type="PANTHER" id="PTHR10803">
    <property type="entry name" value="ARSENICAL PUMP-DRIVING ATPASE ARSENITE-TRANSLOCATING ATPASE"/>
    <property type="match status" value="1"/>
</dbReference>
<evidence type="ECO:0000313" key="3">
    <source>
        <dbReference type="Proteomes" id="UP000660454"/>
    </source>
</evidence>
<dbReference type="EMBL" id="BOOF01000029">
    <property type="protein sequence ID" value="GIH63955.1"/>
    <property type="molecule type" value="Genomic_DNA"/>
</dbReference>
<name>A0ABQ4GRH5_9ACTN</name>
<dbReference type="PANTHER" id="PTHR10803:SF26">
    <property type="entry name" value="ANION TRANSPORTER ATPASE-RELATED"/>
    <property type="match status" value="1"/>
</dbReference>
<dbReference type="CDD" id="cd02035">
    <property type="entry name" value="ArsA"/>
    <property type="match status" value="1"/>
</dbReference>
<evidence type="ECO:0000259" key="1">
    <source>
        <dbReference type="Pfam" id="PF02374"/>
    </source>
</evidence>
<feature type="domain" description="ArsA/GET3 Anion-transporting ATPase-like" evidence="1">
    <location>
        <begin position="19"/>
        <end position="292"/>
    </location>
</feature>
<dbReference type="Gene3D" id="3.40.50.300">
    <property type="entry name" value="P-loop containing nucleotide triphosphate hydrolases"/>
    <property type="match status" value="1"/>
</dbReference>
<proteinExistence type="predicted"/>
<reference evidence="2 3" key="1">
    <citation type="submission" date="2021-01" db="EMBL/GenBank/DDBJ databases">
        <title>Whole genome shotgun sequence of Microbispora siamensis NBRC 104113.</title>
        <authorList>
            <person name="Komaki H."/>
            <person name="Tamura T."/>
        </authorList>
    </citation>
    <scope>NUCLEOTIDE SEQUENCE [LARGE SCALE GENOMIC DNA]</scope>
    <source>
        <strain evidence="2 3">NBRC 104113</strain>
    </source>
</reference>
<dbReference type="Proteomes" id="UP000660454">
    <property type="component" value="Unassembled WGS sequence"/>
</dbReference>
<dbReference type="RefSeq" id="WP_079313710.1">
    <property type="nucleotide sequence ID" value="NZ_BOOF01000029.1"/>
</dbReference>
<gene>
    <name evidence="2" type="ORF">Msi02_47720</name>
</gene>